<protein>
    <submittedName>
        <fullName evidence="1">Uncharacterized protein</fullName>
    </submittedName>
</protein>
<reference evidence="1" key="2">
    <citation type="submission" date="2021-02" db="EMBL/GenBank/DDBJ databases">
        <authorList>
            <person name="Kimball J.A."/>
            <person name="Haas M.W."/>
            <person name="Macchietto M."/>
            <person name="Kono T."/>
            <person name="Duquette J."/>
            <person name="Shao M."/>
        </authorList>
    </citation>
    <scope>NUCLEOTIDE SEQUENCE</scope>
    <source>
        <tissue evidence="1">Fresh leaf tissue</tissue>
    </source>
</reference>
<gene>
    <name evidence="1" type="ORF">GUJ93_ZPchr0002g26664</name>
</gene>
<keyword evidence="2" id="KW-1185">Reference proteome</keyword>
<comment type="caution">
    <text evidence="1">The sequence shown here is derived from an EMBL/GenBank/DDBJ whole genome shotgun (WGS) entry which is preliminary data.</text>
</comment>
<organism evidence="1 2">
    <name type="scientific">Zizania palustris</name>
    <name type="common">Northern wild rice</name>
    <dbReference type="NCBI Taxonomy" id="103762"/>
    <lineage>
        <taxon>Eukaryota</taxon>
        <taxon>Viridiplantae</taxon>
        <taxon>Streptophyta</taxon>
        <taxon>Embryophyta</taxon>
        <taxon>Tracheophyta</taxon>
        <taxon>Spermatophyta</taxon>
        <taxon>Magnoliopsida</taxon>
        <taxon>Liliopsida</taxon>
        <taxon>Poales</taxon>
        <taxon>Poaceae</taxon>
        <taxon>BOP clade</taxon>
        <taxon>Oryzoideae</taxon>
        <taxon>Oryzeae</taxon>
        <taxon>Zizaniinae</taxon>
        <taxon>Zizania</taxon>
    </lineage>
</organism>
<reference evidence="1" key="1">
    <citation type="journal article" date="2021" name="bioRxiv">
        <title>Whole Genome Assembly and Annotation of Northern Wild Rice, Zizania palustris L., Supports a Whole Genome Duplication in the Zizania Genus.</title>
        <authorList>
            <person name="Haas M."/>
            <person name="Kono T."/>
            <person name="Macchietto M."/>
            <person name="Millas R."/>
            <person name="McGilp L."/>
            <person name="Shao M."/>
            <person name="Duquette J."/>
            <person name="Hirsch C.N."/>
            <person name="Kimball J."/>
        </authorList>
    </citation>
    <scope>NUCLEOTIDE SEQUENCE</scope>
    <source>
        <tissue evidence="1">Fresh leaf tissue</tissue>
    </source>
</reference>
<dbReference type="EMBL" id="JAAALK010000287">
    <property type="protein sequence ID" value="KAG8059543.1"/>
    <property type="molecule type" value="Genomic_DNA"/>
</dbReference>
<dbReference type="Proteomes" id="UP000729402">
    <property type="component" value="Unassembled WGS sequence"/>
</dbReference>
<dbReference type="AlphaFoldDB" id="A0A8J5S6R6"/>
<evidence type="ECO:0000313" key="1">
    <source>
        <dbReference type="EMBL" id="KAG8059543.1"/>
    </source>
</evidence>
<sequence length="130" mass="14772">MTKTSLTEQTPLLGLARLPLCCPAHISHTPPPCIHAAPHDISLLLERQLVLELEEWELAADSVDILPGGRSWSRALPVNKNLPDTMRQTRLDSTVWFRDDYAMADCRKGRWHLRGFAVELLQEAYVEDIM</sequence>
<proteinExistence type="predicted"/>
<accession>A0A8J5S6R6</accession>
<name>A0A8J5S6R6_ZIZPA</name>
<evidence type="ECO:0000313" key="2">
    <source>
        <dbReference type="Proteomes" id="UP000729402"/>
    </source>
</evidence>